<evidence type="ECO:0000313" key="1">
    <source>
        <dbReference type="EMBL" id="MBJ7879951.1"/>
    </source>
</evidence>
<dbReference type="EMBL" id="JAEHJZ010000007">
    <property type="protein sequence ID" value="MBJ7879951.1"/>
    <property type="molecule type" value="Genomic_DNA"/>
</dbReference>
<dbReference type="Gene3D" id="3.10.450.360">
    <property type="match status" value="1"/>
</dbReference>
<accession>A0A934KI55</accession>
<proteinExistence type="predicted"/>
<keyword evidence="2" id="KW-1185">Reference proteome</keyword>
<gene>
    <name evidence="1" type="ORF">JEM65_04670</name>
</gene>
<protein>
    <recommendedName>
        <fullName evidence="3">Nicotinate-nucleotide adenylyltransferase</fullName>
    </recommendedName>
</protein>
<dbReference type="RefSeq" id="WP_199597537.1">
    <property type="nucleotide sequence ID" value="NZ_JAEHJZ010000007.1"/>
</dbReference>
<comment type="caution">
    <text evidence="1">The sequence shown here is derived from an EMBL/GenBank/DDBJ whole genome shotgun (WGS) entry which is preliminary data.</text>
</comment>
<organism evidence="1 2">
    <name type="scientific">Gelidibacter salicanalis</name>
    <dbReference type="NCBI Taxonomy" id="291193"/>
    <lineage>
        <taxon>Bacteria</taxon>
        <taxon>Pseudomonadati</taxon>
        <taxon>Bacteroidota</taxon>
        <taxon>Flavobacteriia</taxon>
        <taxon>Flavobacteriales</taxon>
        <taxon>Flavobacteriaceae</taxon>
        <taxon>Gelidibacter</taxon>
    </lineage>
</organism>
<dbReference type="AlphaFoldDB" id="A0A934KI55"/>
<dbReference type="Proteomes" id="UP000662373">
    <property type="component" value="Unassembled WGS sequence"/>
</dbReference>
<reference evidence="1 2" key="1">
    <citation type="submission" date="2020-09" db="EMBL/GenBank/DDBJ databases">
        <title>Draft genome of Gelidibacter salicanalis PAMC21136.</title>
        <authorList>
            <person name="Park H."/>
        </authorList>
    </citation>
    <scope>NUCLEOTIDE SEQUENCE [LARGE SCALE GENOMIC DNA]</scope>
    <source>
        <strain evidence="1 2">PAMC21136</strain>
    </source>
</reference>
<dbReference type="SUPFAM" id="SSF160574">
    <property type="entry name" value="BT0923-like"/>
    <property type="match status" value="1"/>
</dbReference>
<evidence type="ECO:0000313" key="2">
    <source>
        <dbReference type="Proteomes" id="UP000662373"/>
    </source>
</evidence>
<evidence type="ECO:0008006" key="3">
    <source>
        <dbReference type="Google" id="ProtNLM"/>
    </source>
</evidence>
<sequence>MKAIMIGLFLGLTSLMNSQSFTSQVDQVALNEVVVSPFKNPSYMDAVYEPNAPTQAKMLESEVGKYDITSATVYSKNHMNYDVLFECAYGNILASFNADGELLNSYEKFEGIRLPETVRIALRDSYPDWKLNTTEYRVKYNMNKDVKRVYEVQLIKDNKKMNLKIDCKGVILNPKKG</sequence>
<name>A0A934KI55_9FLAO</name>